<feature type="compositionally biased region" description="Basic and acidic residues" evidence="1">
    <location>
        <begin position="1"/>
        <end position="12"/>
    </location>
</feature>
<name>A0ABU6RJ93_9FABA</name>
<protein>
    <submittedName>
        <fullName evidence="2">Uncharacterized protein</fullName>
    </submittedName>
</protein>
<accession>A0ABU6RJ93</accession>
<evidence type="ECO:0000256" key="1">
    <source>
        <dbReference type="SAM" id="MobiDB-lite"/>
    </source>
</evidence>
<comment type="caution">
    <text evidence="2">The sequence shown here is derived from an EMBL/GenBank/DDBJ whole genome shotgun (WGS) entry which is preliminary data.</text>
</comment>
<reference evidence="2 3" key="1">
    <citation type="journal article" date="2023" name="Plants (Basel)">
        <title>Bridging the Gap: Combining Genomics and Transcriptomics Approaches to Understand Stylosanthes scabra, an Orphan Legume from the Brazilian Caatinga.</title>
        <authorList>
            <person name="Ferreira-Neto J.R.C."/>
            <person name="da Silva M.D."/>
            <person name="Binneck E."/>
            <person name="de Melo N.F."/>
            <person name="da Silva R.H."/>
            <person name="de Melo A.L.T.M."/>
            <person name="Pandolfi V."/>
            <person name="Bustamante F.O."/>
            <person name="Brasileiro-Vidal A.C."/>
            <person name="Benko-Iseppon A.M."/>
        </authorList>
    </citation>
    <scope>NUCLEOTIDE SEQUENCE [LARGE SCALE GENOMIC DNA]</scope>
    <source>
        <tissue evidence="2">Leaves</tissue>
    </source>
</reference>
<proteinExistence type="predicted"/>
<gene>
    <name evidence="2" type="ORF">PIB30_053868</name>
</gene>
<sequence>MISLDTRWDPKAKRIYNPKAEAQEQSEPVAKERLDPAAGVPLGEGVREDAPEGPASVVVEEGEECPVGYVPSSRNVASLYGAELVDAFSECLNYPISAFPVCS</sequence>
<keyword evidence="3" id="KW-1185">Reference proteome</keyword>
<dbReference type="EMBL" id="JASCZI010030613">
    <property type="protein sequence ID" value="MED6123886.1"/>
    <property type="molecule type" value="Genomic_DNA"/>
</dbReference>
<organism evidence="2 3">
    <name type="scientific">Stylosanthes scabra</name>
    <dbReference type="NCBI Taxonomy" id="79078"/>
    <lineage>
        <taxon>Eukaryota</taxon>
        <taxon>Viridiplantae</taxon>
        <taxon>Streptophyta</taxon>
        <taxon>Embryophyta</taxon>
        <taxon>Tracheophyta</taxon>
        <taxon>Spermatophyta</taxon>
        <taxon>Magnoliopsida</taxon>
        <taxon>eudicotyledons</taxon>
        <taxon>Gunneridae</taxon>
        <taxon>Pentapetalae</taxon>
        <taxon>rosids</taxon>
        <taxon>fabids</taxon>
        <taxon>Fabales</taxon>
        <taxon>Fabaceae</taxon>
        <taxon>Papilionoideae</taxon>
        <taxon>50 kb inversion clade</taxon>
        <taxon>dalbergioids sensu lato</taxon>
        <taxon>Dalbergieae</taxon>
        <taxon>Pterocarpus clade</taxon>
        <taxon>Stylosanthes</taxon>
    </lineage>
</organism>
<dbReference type="Proteomes" id="UP001341840">
    <property type="component" value="Unassembled WGS sequence"/>
</dbReference>
<evidence type="ECO:0000313" key="2">
    <source>
        <dbReference type="EMBL" id="MED6123886.1"/>
    </source>
</evidence>
<evidence type="ECO:0000313" key="3">
    <source>
        <dbReference type="Proteomes" id="UP001341840"/>
    </source>
</evidence>
<feature type="region of interest" description="Disordered" evidence="1">
    <location>
        <begin position="1"/>
        <end position="53"/>
    </location>
</feature>